<evidence type="ECO:0000313" key="2">
    <source>
        <dbReference type="Proteomes" id="UP000007841"/>
    </source>
</evidence>
<dbReference type="GeneID" id="11845801"/>
<dbReference type="RefSeq" id="YP_005225111.1">
    <property type="nucleotide sequence ID" value="NC_016845.1"/>
</dbReference>
<dbReference type="EMBL" id="CP003200">
    <property type="protein sequence ID" value="AEW59509.1"/>
    <property type="molecule type" value="Genomic_DNA"/>
</dbReference>
<accession>A0A0H3GRQ8</accession>
<evidence type="ECO:0000313" key="1">
    <source>
        <dbReference type="EMBL" id="AEW59509.1"/>
    </source>
</evidence>
<gene>
    <name evidence="1" type="ordered locus">KPHS_08110</name>
</gene>
<dbReference type="PATRIC" id="fig|1125630.4.peg.787"/>
<protein>
    <submittedName>
        <fullName evidence="1">Uncharacterized protein</fullName>
    </submittedName>
</protein>
<keyword evidence="2" id="KW-1185">Reference proteome</keyword>
<dbReference type="HOGENOM" id="CLU_3344724_0_0_6"/>
<proteinExistence type="predicted"/>
<reference evidence="1 2" key="1">
    <citation type="journal article" date="2012" name="J. Bacteriol.">
        <title>Complete genome sequence of Klebsiella pneumoniae subsp. pneumoniae HS11286, a multidrug-resistant strain isolated from human sputum.</title>
        <authorList>
            <person name="Liu P."/>
            <person name="Li P."/>
            <person name="Jiang X."/>
            <person name="Bi D."/>
            <person name="Xie Y."/>
            <person name="Tai C."/>
            <person name="Deng Z."/>
            <person name="Rajakumar K."/>
            <person name="Ou H.Y."/>
        </authorList>
    </citation>
    <scope>NUCLEOTIDE SEQUENCE [LARGE SCALE GENOMIC DNA]</scope>
    <source>
        <strain evidence="1 2">HS11286</strain>
    </source>
</reference>
<dbReference type="Proteomes" id="UP000007841">
    <property type="component" value="Chromosome"/>
</dbReference>
<name>A0A0H3GRQ8_KLEPH</name>
<organism evidence="1 2">
    <name type="scientific">Klebsiella pneumoniae subsp. pneumoniae (strain HS11286)</name>
    <dbReference type="NCBI Taxonomy" id="1125630"/>
    <lineage>
        <taxon>Bacteria</taxon>
        <taxon>Pseudomonadati</taxon>
        <taxon>Pseudomonadota</taxon>
        <taxon>Gammaproteobacteria</taxon>
        <taxon>Enterobacterales</taxon>
        <taxon>Enterobacteriaceae</taxon>
        <taxon>Klebsiella/Raoultella group</taxon>
        <taxon>Klebsiella</taxon>
        <taxon>Klebsiella pneumoniae complex</taxon>
    </lineage>
</organism>
<dbReference type="AlphaFoldDB" id="A0A0H3GRQ8"/>
<dbReference type="RefSeq" id="WP_004219313.1">
    <property type="nucleotide sequence ID" value="NC_016845.1"/>
</dbReference>
<sequence>MPNATHLGHYGTQFCQILCIHSLRHQLLYSGGENHRN</sequence>
<dbReference type="KEGG" id="kpm:KPHS_08110"/>